<keyword evidence="1 2" id="KW-0694">RNA-binding</keyword>
<dbReference type="InterPro" id="IPR034257">
    <property type="entry name" value="Acinus_RRM"/>
</dbReference>
<dbReference type="SUPFAM" id="SSF54928">
    <property type="entry name" value="RNA-binding domain, RBD"/>
    <property type="match status" value="1"/>
</dbReference>
<evidence type="ECO:0000313" key="6">
    <source>
        <dbReference type="Proteomes" id="UP000015104"/>
    </source>
</evidence>
<feature type="region of interest" description="Disordered" evidence="3">
    <location>
        <begin position="103"/>
        <end position="255"/>
    </location>
</feature>
<evidence type="ECO:0000259" key="4">
    <source>
        <dbReference type="PROSITE" id="PS50102"/>
    </source>
</evidence>
<dbReference type="EnsemblMetazoa" id="tetur21g02200.1">
    <property type="protein sequence ID" value="tetur21g02200.1"/>
    <property type="gene ID" value="tetur21g02200"/>
</dbReference>
<gene>
    <name evidence="5" type="primary">107367326</name>
</gene>
<dbReference type="GO" id="GO:0008380">
    <property type="term" value="P:RNA splicing"/>
    <property type="evidence" value="ECO:0007669"/>
    <property type="project" value="TreeGrafter"/>
</dbReference>
<feature type="region of interest" description="Disordered" evidence="3">
    <location>
        <begin position="305"/>
        <end position="324"/>
    </location>
</feature>
<dbReference type="PROSITE" id="PS50102">
    <property type="entry name" value="RRM"/>
    <property type="match status" value="1"/>
</dbReference>
<dbReference type="GO" id="GO:0071011">
    <property type="term" value="C:precatalytic spliceosome"/>
    <property type="evidence" value="ECO:0007669"/>
    <property type="project" value="TreeGrafter"/>
</dbReference>
<dbReference type="InterPro" id="IPR032552">
    <property type="entry name" value="RSB_motif"/>
</dbReference>
<feature type="compositionally biased region" description="Basic and acidic residues" evidence="3">
    <location>
        <begin position="135"/>
        <end position="200"/>
    </location>
</feature>
<dbReference type="Pfam" id="PF16294">
    <property type="entry name" value="RSB_motif"/>
    <property type="match status" value="1"/>
</dbReference>
<dbReference type="Proteomes" id="UP000015104">
    <property type="component" value="Unassembled WGS sequence"/>
</dbReference>
<dbReference type="STRING" id="32264.T1KU57"/>
<feature type="compositionally biased region" description="Pro residues" evidence="3">
    <location>
        <begin position="107"/>
        <end position="117"/>
    </location>
</feature>
<keyword evidence="6" id="KW-1185">Reference proteome</keyword>
<reference evidence="6" key="1">
    <citation type="submission" date="2011-08" db="EMBL/GenBank/DDBJ databases">
        <authorList>
            <person name="Rombauts S."/>
        </authorList>
    </citation>
    <scope>NUCLEOTIDE SEQUENCE</scope>
    <source>
        <strain evidence="6">London</strain>
    </source>
</reference>
<name>T1KU57_TETUR</name>
<protein>
    <recommendedName>
        <fullName evidence="4">RRM domain-containing protein</fullName>
    </recommendedName>
</protein>
<dbReference type="GO" id="GO:0061574">
    <property type="term" value="C:ASAP complex"/>
    <property type="evidence" value="ECO:0007669"/>
    <property type="project" value="TreeGrafter"/>
</dbReference>
<dbReference type="GO" id="GO:0003723">
    <property type="term" value="F:RNA binding"/>
    <property type="evidence" value="ECO:0007669"/>
    <property type="project" value="UniProtKB-UniRule"/>
</dbReference>
<organism evidence="5 6">
    <name type="scientific">Tetranychus urticae</name>
    <name type="common">Two-spotted spider mite</name>
    <dbReference type="NCBI Taxonomy" id="32264"/>
    <lineage>
        <taxon>Eukaryota</taxon>
        <taxon>Metazoa</taxon>
        <taxon>Ecdysozoa</taxon>
        <taxon>Arthropoda</taxon>
        <taxon>Chelicerata</taxon>
        <taxon>Arachnida</taxon>
        <taxon>Acari</taxon>
        <taxon>Acariformes</taxon>
        <taxon>Trombidiformes</taxon>
        <taxon>Prostigmata</taxon>
        <taxon>Eleutherengona</taxon>
        <taxon>Raphignathae</taxon>
        <taxon>Tetranychoidea</taxon>
        <taxon>Tetranychidae</taxon>
        <taxon>Tetranychus</taxon>
    </lineage>
</organism>
<dbReference type="KEGG" id="tut:107367326"/>
<reference evidence="5" key="2">
    <citation type="submission" date="2015-06" db="UniProtKB">
        <authorList>
            <consortium name="EnsemblMetazoa"/>
        </authorList>
    </citation>
    <scope>IDENTIFICATION</scope>
</reference>
<dbReference type="OrthoDB" id="5348404at2759"/>
<feature type="compositionally biased region" description="Basic and acidic residues" evidence="3">
    <location>
        <begin position="223"/>
        <end position="255"/>
    </location>
</feature>
<sequence>MATEATSDGPEKNNKTSNIIFIRNLVRPFTLVRLKELLEKNGKLVEDQFWIDKIKSKCYATYEKEEDAINTREALHGISWPDANPKKLIIDFATKEELEYHLNLDKNPPPSAPPQSAPPSSSTSSRARTYSKPEIVNEQKESSKKELNNDKFDAVIRRGKLEKLDPETSKDHKESSKQDKSEKSERQKRPIREWDKEKFSQNEQPPEETSPKKKRAASASPENKGRRIKETQHKDKDRDHKDLVESDGDLAHKDGFIADHKSPAKLLDDLYKKTKATPCIYWLPLDEVQAKKRAELRADNLKKKEKELAARRTSRFHHHQHHYY</sequence>
<accession>T1KU57</accession>
<dbReference type="PANTHER" id="PTHR46589:SF1">
    <property type="entry name" value="APOPTOTIC CHROMATIN CONDENSATION INDUCER IN THE NUCLEUS"/>
    <property type="match status" value="1"/>
</dbReference>
<dbReference type="AlphaFoldDB" id="T1KU57"/>
<evidence type="ECO:0000256" key="3">
    <source>
        <dbReference type="SAM" id="MobiDB-lite"/>
    </source>
</evidence>
<dbReference type="InterPro" id="IPR052793">
    <property type="entry name" value="EJC-associated_protein"/>
</dbReference>
<feature type="compositionally biased region" description="Basic residues" evidence="3">
    <location>
        <begin position="312"/>
        <end position="324"/>
    </location>
</feature>
<dbReference type="PANTHER" id="PTHR46589">
    <property type="entry name" value="APOPTOTIC CHROMATIN CONDENSATION INDUCER IN THE NUCLEUS"/>
    <property type="match status" value="1"/>
</dbReference>
<dbReference type="InterPro" id="IPR000504">
    <property type="entry name" value="RRM_dom"/>
</dbReference>
<dbReference type="HOGENOM" id="CLU_858762_0_0_1"/>
<dbReference type="InterPro" id="IPR035979">
    <property type="entry name" value="RBD_domain_sf"/>
</dbReference>
<dbReference type="InterPro" id="IPR012677">
    <property type="entry name" value="Nucleotide-bd_a/b_plait_sf"/>
</dbReference>
<dbReference type="CDD" id="cd12432">
    <property type="entry name" value="RRM_ACINU"/>
    <property type="match status" value="1"/>
</dbReference>
<dbReference type="Gene3D" id="3.30.70.330">
    <property type="match status" value="1"/>
</dbReference>
<evidence type="ECO:0000256" key="1">
    <source>
        <dbReference type="ARBA" id="ARBA00022884"/>
    </source>
</evidence>
<proteinExistence type="predicted"/>
<dbReference type="EMBL" id="CAEY01000548">
    <property type="status" value="NOT_ANNOTATED_CDS"/>
    <property type="molecule type" value="Genomic_DNA"/>
</dbReference>
<feature type="domain" description="RRM" evidence="4">
    <location>
        <begin position="18"/>
        <end position="95"/>
    </location>
</feature>
<evidence type="ECO:0000313" key="5">
    <source>
        <dbReference type="EnsemblMetazoa" id="tetur21g02200.1"/>
    </source>
</evidence>
<dbReference type="eggNOG" id="KOG2416">
    <property type="taxonomic scope" value="Eukaryota"/>
</dbReference>
<evidence type="ECO:0000256" key="2">
    <source>
        <dbReference type="PROSITE-ProRule" id="PRU00176"/>
    </source>
</evidence>
<dbReference type="OMA" id="QNEQPPE"/>